<feature type="domain" description="PSD13 N-terminal" evidence="2">
    <location>
        <begin position="23"/>
        <end position="143"/>
    </location>
</feature>
<dbReference type="STRING" id="3469.A0A4Y7JUE4"/>
<accession>A0A4Y7JUE4</accession>
<keyword evidence="1" id="KW-0647">Proteasome</keyword>
<dbReference type="GO" id="GO:0006511">
    <property type="term" value="P:ubiquitin-dependent protein catabolic process"/>
    <property type="evidence" value="ECO:0007669"/>
    <property type="project" value="TreeGrafter"/>
</dbReference>
<dbReference type="InterPro" id="IPR054179">
    <property type="entry name" value="PSD13_N"/>
</dbReference>
<name>A0A4Y7JUE4_PAPSO</name>
<dbReference type="GO" id="GO:0005634">
    <property type="term" value="C:nucleus"/>
    <property type="evidence" value="ECO:0007669"/>
    <property type="project" value="TreeGrafter"/>
</dbReference>
<dbReference type="PANTHER" id="PTHR10539">
    <property type="entry name" value="26S PROTEASOME NON-ATPASE REGULATORY SUBUNIT 13"/>
    <property type="match status" value="1"/>
</dbReference>
<dbReference type="InterPro" id="IPR035298">
    <property type="entry name" value="PSMD13"/>
</dbReference>
<evidence type="ECO:0000256" key="1">
    <source>
        <dbReference type="ARBA" id="ARBA00022942"/>
    </source>
</evidence>
<evidence type="ECO:0000259" key="2">
    <source>
        <dbReference type="Pfam" id="PF22037"/>
    </source>
</evidence>
<evidence type="ECO:0000313" key="3">
    <source>
        <dbReference type="EMBL" id="RZC63389.1"/>
    </source>
</evidence>
<dbReference type="AlphaFoldDB" id="A0A4Y7JUE4"/>
<protein>
    <recommendedName>
        <fullName evidence="2">PSD13 N-terminal domain-containing protein</fullName>
    </recommendedName>
</protein>
<keyword evidence="4" id="KW-1185">Reference proteome</keyword>
<sequence>MDVFLVNNRGLNSIALLSLSLFQVGDTLVQLYHNFITEFETKINILKLAHFAVIVSRQYAEKEATICYLEGIIEKLRATRDTRMEEPVLYIKMQIAAFRLEMGEQIECKNLFDDRKTILDSMTDIDLFLYASNYWLSSQYRKSELCVVHKAALSAQPALVQNEKKLRKKINILRLMEIPLGITAEHTKQEPIWSNRWFLVSASLRNCIYRTTIYRHIVLECSVNGTIYRLSSVVERVAFRLMVVGSTPADGEQSLYYKATI</sequence>
<dbReference type="GO" id="GO:0005829">
    <property type="term" value="C:cytosol"/>
    <property type="evidence" value="ECO:0007669"/>
    <property type="project" value="TreeGrafter"/>
</dbReference>
<dbReference type="GO" id="GO:0005198">
    <property type="term" value="F:structural molecule activity"/>
    <property type="evidence" value="ECO:0007669"/>
    <property type="project" value="TreeGrafter"/>
</dbReference>
<organism evidence="3 4">
    <name type="scientific">Papaver somniferum</name>
    <name type="common">Opium poppy</name>
    <dbReference type="NCBI Taxonomy" id="3469"/>
    <lineage>
        <taxon>Eukaryota</taxon>
        <taxon>Viridiplantae</taxon>
        <taxon>Streptophyta</taxon>
        <taxon>Embryophyta</taxon>
        <taxon>Tracheophyta</taxon>
        <taxon>Spermatophyta</taxon>
        <taxon>Magnoliopsida</taxon>
        <taxon>Ranunculales</taxon>
        <taxon>Papaveraceae</taxon>
        <taxon>Papaveroideae</taxon>
        <taxon>Papaver</taxon>
    </lineage>
</organism>
<dbReference type="Gramene" id="RZC63389">
    <property type="protein sequence ID" value="RZC63389"/>
    <property type="gene ID" value="C5167_025122"/>
</dbReference>
<dbReference type="Pfam" id="PF22037">
    <property type="entry name" value="PSD13_N"/>
    <property type="match status" value="1"/>
</dbReference>
<dbReference type="GO" id="GO:0008541">
    <property type="term" value="C:proteasome regulatory particle, lid subcomplex"/>
    <property type="evidence" value="ECO:0007669"/>
    <property type="project" value="TreeGrafter"/>
</dbReference>
<evidence type="ECO:0000313" key="4">
    <source>
        <dbReference type="Proteomes" id="UP000316621"/>
    </source>
</evidence>
<dbReference type="Proteomes" id="UP000316621">
    <property type="component" value="Chromosome 5"/>
</dbReference>
<reference evidence="3 4" key="1">
    <citation type="journal article" date="2018" name="Science">
        <title>The opium poppy genome and morphinan production.</title>
        <authorList>
            <person name="Guo L."/>
            <person name="Winzer T."/>
            <person name="Yang X."/>
            <person name="Li Y."/>
            <person name="Ning Z."/>
            <person name="He Z."/>
            <person name="Teodor R."/>
            <person name="Lu Y."/>
            <person name="Bowser T.A."/>
            <person name="Graham I.A."/>
            <person name="Ye K."/>
        </authorList>
    </citation>
    <scope>NUCLEOTIDE SEQUENCE [LARGE SCALE GENOMIC DNA]</scope>
    <source>
        <strain evidence="4">cv. HN1</strain>
        <tissue evidence="3">Leaves</tissue>
    </source>
</reference>
<gene>
    <name evidence="3" type="ORF">C5167_025122</name>
</gene>
<dbReference type="PANTHER" id="PTHR10539:SF0">
    <property type="entry name" value="26S PROTEASOME NON-ATPASE REGULATORY SUBUNIT 13"/>
    <property type="match status" value="1"/>
</dbReference>
<proteinExistence type="predicted"/>
<dbReference type="EMBL" id="CM010719">
    <property type="protein sequence ID" value="RZC63389.1"/>
    <property type="molecule type" value="Genomic_DNA"/>
</dbReference>